<name>A0A835CKB6_9FABA</name>
<dbReference type="EMBL" id="JAAIUW010000001">
    <property type="protein sequence ID" value="KAF7843240.1"/>
    <property type="molecule type" value="Genomic_DNA"/>
</dbReference>
<reference evidence="1" key="1">
    <citation type="submission" date="2020-09" db="EMBL/GenBank/DDBJ databases">
        <title>Genome-Enabled Discovery of Anthraquinone Biosynthesis in Senna tora.</title>
        <authorList>
            <person name="Kang S.-H."/>
            <person name="Pandey R.P."/>
            <person name="Lee C.-M."/>
            <person name="Sim J.-S."/>
            <person name="Jeong J.-T."/>
            <person name="Choi B.-S."/>
            <person name="Jung M."/>
            <person name="Ginzburg D."/>
            <person name="Zhao K."/>
            <person name="Won S.Y."/>
            <person name="Oh T.-J."/>
            <person name="Yu Y."/>
            <person name="Kim N.-H."/>
            <person name="Lee O.R."/>
            <person name="Lee T.-H."/>
            <person name="Bashyal P."/>
            <person name="Kim T.-S."/>
            <person name="Lee W.-H."/>
            <person name="Kawkins C."/>
            <person name="Kim C.-K."/>
            <person name="Kim J.S."/>
            <person name="Ahn B.O."/>
            <person name="Rhee S.Y."/>
            <person name="Sohng J.K."/>
        </authorList>
    </citation>
    <scope>NUCLEOTIDE SEQUENCE</scope>
    <source>
        <tissue evidence="1">Leaf</tissue>
    </source>
</reference>
<keyword evidence="2" id="KW-1185">Reference proteome</keyword>
<sequence length="75" mass="7923">MMAKGSGLIEEVENIMAMTSPMMAKVNDVVDLISHDYKGCPNDFCWIGGRGGGDDGASIECIVAALVYELILAQG</sequence>
<evidence type="ECO:0000313" key="2">
    <source>
        <dbReference type="Proteomes" id="UP000634136"/>
    </source>
</evidence>
<dbReference type="AlphaFoldDB" id="A0A835CKB6"/>
<organism evidence="1 2">
    <name type="scientific">Senna tora</name>
    <dbReference type="NCBI Taxonomy" id="362788"/>
    <lineage>
        <taxon>Eukaryota</taxon>
        <taxon>Viridiplantae</taxon>
        <taxon>Streptophyta</taxon>
        <taxon>Embryophyta</taxon>
        <taxon>Tracheophyta</taxon>
        <taxon>Spermatophyta</taxon>
        <taxon>Magnoliopsida</taxon>
        <taxon>eudicotyledons</taxon>
        <taxon>Gunneridae</taxon>
        <taxon>Pentapetalae</taxon>
        <taxon>rosids</taxon>
        <taxon>fabids</taxon>
        <taxon>Fabales</taxon>
        <taxon>Fabaceae</taxon>
        <taxon>Caesalpinioideae</taxon>
        <taxon>Cassia clade</taxon>
        <taxon>Senna</taxon>
    </lineage>
</organism>
<accession>A0A835CKB6</accession>
<protein>
    <submittedName>
        <fullName evidence="1">Uncharacterized protein</fullName>
    </submittedName>
</protein>
<comment type="caution">
    <text evidence="1">The sequence shown here is derived from an EMBL/GenBank/DDBJ whole genome shotgun (WGS) entry which is preliminary data.</text>
</comment>
<evidence type="ECO:0000313" key="1">
    <source>
        <dbReference type="EMBL" id="KAF7843240.1"/>
    </source>
</evidence>
<dbReference type="Proteomes" id="UP000634136">
    <property type="component" value="Unassembled WGS sequence"/>
</dbReference>
<proteinExistence type="predicted"/>
<gene>
    <name evidence="1" type="ORF">G2W53_000145</name>
</gene>